<evidence type="ECO:0000256" key="3">
    <source>
        <dbReference type="ARBA" id="ARBA00022525"/>
    </source>
</evidence>
<keyword evidence="4" id="KW-0929">Antimicrobial</keyword>
<comment type="similarity">
    <text evidence="2">Belongs to the cathelicidin family.</text>
</comment>
<proteinExistence type="inferred from homology"/>
<organism evidence="10 11">
    <name type="scientific">Cnephaeus nilssonii</name>
    <name type="common">Northern bat</name>
    <name type="synonym">Eptesicus nilssonii</name>
    <dbReference type="NCBI Taxonomy" id="3371016"/>
    <lineage>
        <taxon>Eukaryota</taxon>
        <taxon>Metazoa</taxon>
        <taxon>Chordata</taxon>
        <taxon>Craniata</taxon>
        <taxon>Vertebrata</taxon>
        <taxon>Euteleostomi</taxon>
        <taxon>Mammalia</taxon>
        <taxon>Eutheria</taxon>
        <taxon>Laurasiatheria</taxon>
        <taxon>Chiroptera</taxon>
        <taxon>Yangochiroptera</taxon>
        <taxon>Vespertilionidae</taxon>
        <taxon>Cnephaeus</taxon>
    </lineage>
</organism>
<evidence type="ECO:0000256" key="4">
    <source>
        <dbReference type="ARBA" id="ARBA00022529"/>
    </source>
</evidence>
<dbReference type="GO" id="GO:0050830">
    <property type="term" value="P:defense response to Gram-positive bacterium"/>
    <property type="evidence" value="ECO:0007669"/>
    <property type="project" value="TreeGrafter"/>
</dbReference>
<dbReference type="InterPro" id="IPR046350">
    <property type="entry name" value="Cystatin_sf"/>
</dbReference>
<dbReference type="GO" id="GO:0005615">
    <property type="term" value="C:extracellular space"/>
    <property type="evidence" value="ECO:0007669"/>
    <property type="project" value="TreeGrafter"/>
</dbReference>
<reference evidence="10" key="1">
    <citation type="submission" date="2023-06" db="EMBL/GenBank/DDBJ databases">
        <title>Reference genome for the Northern bat (Eptesicus nilssonii), a most northern bat species.</title>
        <authorList>
            <person name="Laine V.N."/>
            <person name="Pulliainen A.T."/>
            <person name="Lilley T.M."/>
        </authorList>
    </citation>
    <scope>NUCLEOTIDE SEQUENCE</scope>
    <source>
        <strain evidence="10">BLF_Eptnil</strain>
        <tissue evidence="10">Kidney</tissue>
    </source>
</reference>
<dbReference type="FunFam" id="3.10.450.10:FF:000003">
    <property type="entry name" value="Cathelicidin antimicrobial peptide"/>
    <property type="match status" value="1"/>
</dbReference>
<dbReference type="Pfam" id="PF00666">
    <property type="entry name" value="Cathelicidins"/>
    <property type="match status" value="2"/>
</dbReference>
<keyword evidence="11" id="KW-1185">Reference proteome</keyword>
<dbReference type="GO" id="GO:0050829">
    <property type="term" value="P:defense response to Gram-negative bacterium"/>
    <property type="evidence" value="ECO:0007669"/>
    <property type="project" value="TreeGrafter"/>
</dbReference>
<evidence type="ECO:0000256" key="1">
    <source>
        <dbReference type="ARBA" id="ARBA00004613"/>
    </source>
</evidence>
<dbReference type="Pfam" id="PF12153">
    <property type="entry name" value="CAP18_C"/>
    <property type="match status" value="1"/>
</dbReference>
<dbReference type="PROSITE" id="PS00947">
    <property type="entry name" value="CATHELICIDINS_2"/>
    <property type="match status" value="1"/>
</dbReference>
<dbReference type="SUPFAM" id="SSF54403">
    <property type="entry name" value="Cystatin/monellin"/>
    <property type="match status" value="1"/>
</dbReference>
<dbReference type="InterPro" id="IPR001894">
    <property type="entry name" value="Cathelicidin-like"/>
</dbReference>
<evidence type="ECO:0000256" key="2">
    <source>
        <dbReference type="ARBA" id="ARBA00005320"/>
    </source>
</evidence>
<evidence type="ECO:0000313" key="10">
    <source>
        <dbReference type="EMBL" id="KAK1332728.1"/>
    </source>
</evidence>
<dbReference type="PANTHER" id="PTHR10206:SF2">
    <property type="entry name" value="CATHELICIDIN ANTIMICROBIAL PEPTIDE"/>
    <property type="match status" value="1"/>
</dbReference>
<dbReference type="GO" id="GO:0061844">
    <property type="term" value="P:antimicrobial humoral immune response mediated by antimicrobial peptide"/>
    <property type="evidence" value="ECO:0007669"/>
    <property type="project" value="TreeGrafter"/>
</dbReference>
<dbReference type="PANTHER" id="PTHR10206">
    <property type="entry name" value="CATHELICIDIN"/>
    <property type="match status" value="1"/>
</dbReference>
<evidence type="ECO:0000256" key="8">
    <source>
        <dbReference type="SAM" id="SignalP"/>
    </source>
</evidence>
<accession>A0AA40LIA3</accession>
<evidence type="ECO:0000256" key="5">
    <source>
        <dbReference type="ARBA" id="ARBA00022729"/>
    </source>
</evidence>
<gene>
    <name evidence="10" type="ORF">QTO34_007411</name>
</gene>
<evidence type="ECO:0000313" key="11">
    <source>
        <dbReference type="Proteomes" id="UP001177744"/>
    </source>
</evidence>
<feature type="signal peptide" evidence="8">
    <location>
        <begin position="1"/>
        <end position="31"/>
    </location>
</feature>
<keyword evidence="6" id="KW-0044">Antibiotic</keyword>
<dbReference type="InterPro" id="IPR018216">
    <property type="entry name" value="Cathelicidin_CS"/>
</dbReference>
<dbReference type="Proteomes" id="UP001177744">
    <property type="component" value="Unassembled WGS sequence"/>
</dbReference>
<protein>
    <recommendedName>
        <fullName evidence="9">Cathelicidin antimicrobial peptide C-terminal domain-containing protein</fullName>
    </recommendedName>
</protein>
<dbReference type="EMBL" id="JAULJE010000018">
    <property type="protein sequence ID" value="KAK1332728.1"/>
    <property type="molecule type" value="Genomic_DNA"/>
</dbReference>
<keyword evidence="3" id="KW-0964">Secreted</keyword>
<dbReference type="InterPro" id="IPR022746">
    <property type="entry name" value="Cathlecidin_C"/>
</dbReference>
<keyword evidence="7" id="KW-1015">Disulfide bond</keyword>
<evidence type="ECO:0000256" key="6">
    <source>
        <dbReference type="ARBA" id="ARBA00023022"/>
    </source>
</evidence>
<evidence type="ECO:0000256" key="7">
    <source>
        <dbReference type="ARBA" id="ARBA00023157"/>
    </source>
</evidence>
<dbReference type="Gene3D" id="3.10.450.10">
    <property type="match status" value="1"/>
</dbReference>
<comment type="caution">
    <text evidence="10">The sequence shown here is derived from an EMBL/GenBank/DDBJ whole genome shotgun (WGS) entry which is preliminary data.</text>
</comment>
<evidence type="ECO:0000259" key="9">
    <source>
        <dbReference type="Pfam" id="PF12153"/>
    </source>
</evidence>
<feature type="domain" description="Cathelicidin antimicrobial peptide C-terminal" evidence="9">
    <location>
        <begin position="159"/>
        <end position="186"/>
    </location>
</feature>
<feature type="chain" id="PRO_5041276792" description="Cathelicidin antimicrobial peptide C-terminal domain-containing protein" evidence="8">
    <location>
        <begin position="32"/>
        <end position="195"/>
    </location>
</feature>
<dbReference type="GO" id="GO:0045087">
    <property type="term" value="P:innate immune response"/>
    <property type="evidence" value="ECO:0007669"/>
    <property type="project" value="TreeGrafter"/>
</dbReference>
<sequence length="195" mass="21848">METQRNSLSWGRWPLLLLLLGLAMPTPPAAAQAMSYQEAVRLAVQGFNQRSLEASLYRLLQLDPQPQDDPNPFTPKPVSFTLKETVCPRTTRQPPEECDFKENGRRGGWEGTAPGGCDLRPLQLVKECAGAVALDPDNGYFDVTCDEIKNVKFNARKLGELIRRGGEKFGGKVEKIGRRIKEFFTNLTPREEEEA</sequence>
<name>A0AA40LIA3_CNENI</name>
<dbReference type="AlphaFoldDB" id="A0AA40LIA3"/>
<comment type="subcellular location">
    <subcellularLocation>
        <location evidence="1">Secreted</location>
    </subcellularLocation>
</comment>
<dbReference type="GO" id="GO:0001530">
    <property type="term" value="F:lipopolysaccharide binding"/>
    <property type="evidence" value="ECO:0007669"/>
    <property type="project" value="TreeGrafter"/>
</dbReference>
<keyword evidence="5 8" id="KW-0732">Signal</keyword>